<dbReference type="Proteomes" id="UP000625210">
    <property type="component" value="Unassembled WGS sequence"/>
</dbReference>
<organism evidence="1 2">
    <name type="scientific">Marinithermofilum abyssi</name>
    <dbReference type="NCBI Taxonomy" id="1571185"/>
    <lineage>
        <taxon>Bacteria</taxon>
        <taxon>Bacillati</taxon>
        <taxon>Bacillota</taxon>
        <taxon>Bacilli</taxon>
        <taxon>Bacillales</taxon>
        <taxon>Thermoactinomycetaceae</taxon>
        <taxon>Marinithermofilum</taxon>
    </lineage>
</organism>
<reference evidence="1" key="2">
    <citation type="submission" date="2020-09" db="EMBL/GenBank/DDBJ databases">
        <authorList>
            <person name="Sun Q."/>
            <person name="Zhou Y."/>
        </authorList>
    </citation>
    <scope>NUCLEOTIDE SEQUENCE</scope>
    <source>
        <strain evidence="1">CGMCC 1.15179</strain>
    </source>
</reference>
<evidence type="ECO:0000313" key="2">
    <source>
        <dbReference type="Proteomes" id="UP000625210"/>
    </source>
</evidence>
<comment type="caution">
    <text evidence="1">The sequence shown here is derived from an EMBL/GenBank/DDBJ whole genome shotgun (WGS) entry which is preliminary data.</text>
</comment>
<reference evidence="1" key="1">
    <citation type="journal article" date="2014" name="Int. J. Syst. Evol. Microbiol.">
        <title>Complete genome sequence of Corynebacterium casei LMG S-19264T (=DSM 44701T), isolated from a smear-ripened cheese.</title>
        <authorList>
            <consortium name="US DOE Joint Genome Institute (JGI-PGF)"/>
            <person name="Walter F."/>
            <person name="Albersmeier A."/>
            <person name="Kalinowski J."/>
            <person name="Ruckert C."/>
        </authorList>
    </citation>
    <scope>NUCLEOTIDE SEQUENCE</scope>
    <source>
        <strain evidence="1">CGMCC 1.15179</strain>
    </source>
</reference>
<dbReference type="EMBL" id="BMHQ01000010">
    <property type="protein sequence ID" value="GGE23418.1"/>
    <property type="molecule type" value="Genomic_DNA"/>
</dbReference>
<protein>
    <submittedName>
        <fullName evidence="1">Uncharacterized protein</fullName>
    </submittedName>
</protein>
<proteinExistence type="predicted"/>
<keyword evidence="2" id="KW-1185">Reference proteome</keyword>
<gene>
    <name evidence="1" type="ORF">GCM10011571_26920</name>
</gene>
<name>A0A8J2VH70_9BACL</name>
<dbReference type="AlphaFoldDB" id="A0A8J2VH70"/>
<dbReference type="InterPro" id="IPR036388">
    <property type="entry name" value="WH-like_DNA-bd_sf"/>
</dbReference>
<accession>A0A8J2VH70</accession>
<evidence type="ECO:0000313" key="1">
    <source>
        <dbReference type="EMBL" id="GGE23418.1"/>
    </source>
</evidence>
<sequence length="76" mass="8508">MGIIELLSQNCTGRFISVKSVIMLRDMNQLPLATIGWTLHLPVTPVKTRVHRGKRGFTQPFGFLTVGHFIFSPDIA</sequence>
<dbReference type="Gene3D" id="1.10.10.10">
    <property type="entry name" value="Winged helix-like DNA-binding domain superfamily/Winged helix DNA-binding domain"/>
    <property type="match status" value="1"/>
</dbReference>